<accession>A0AAV5QM10</accession>
<keyword evidence="3" id="KW-1185">Reference proteome</keyword>
<feature type="compositionally biased region" description="Low complexity" evidence="1">
    <location>
        <begin position="30"/>
        <end position="44"/>
    </location>
</feature>
<feature type="region of interest" description="Disordered" evidence="1">
    <location>
        <begin position="456"/>
        <end position="475"/>
    </location>
</feature>
<dbReference type="AlphaFoldDB" id="A0AAV5QM10"/>
<feature type="compositionally biased region" description="Polar residues" evidence="1">
    <location>
        <begin position="12"/>
        <end position="29"/>
    </location>
</feature>
<protein>
    <submittedName>
        <fullName evidence="2">Uncharacterized protein</fullName>
    </submittedName>
</protein>
<dbReference type="InterPro" id="IPR013933">
    <property type="entry name" value="CRC_Rsc7/Swp82"/>
</dbReference>
<comment type="caution">
    <text evidence="2">The sequence shown here is derived from an EMBL/GenBank/DDBJ whole genome shotgun (WGS) entry which is preliminary data.</text>
</comment>
<reference evidence="2 3" key="1">
    <citation type="journal article" date="2023" name="Elife">
        <title>Identification of key yeast species and microbe-microbe interactions impacting larval growth of Drosophila in the wild.</title>
        <authorList>
            <person name="Mure A."/>
            <person name="Sugiura Y."/>
            <person name="Maeda R."/>
            <person name="Honda K."/>
            <person name="Sakurai N."/>
            <person name="Takahashi Y."/>
            <person name="Watada M."/>
            <person name="Katoh T."/>
            <person name="Gotoh A."/>
            <person name="Gotoh Y."/>
            <person name="Taniguchi I."/>
            <person name="Nakamura K."/>
            <person name="Hayashi T."/>
            <person name="Katayama T."/>
            <person name="Uemura T."/>
            <person name="Hattori Y."/>
        </authorList>
    </citation>
    <scope>NUCLEOTIDE SEQUENCE [LARGE SCALE GENOMIC DNA]</scope>
    <source>
        <strain evidence="2 3">SC-9</strain>
    </source>
</reference>
<dbReference type="RefSeq" id="XP_064852587.1">
    <property type="nucleotide sequence ID" value="XM_064996515.1"/>
</dbReference>
<gene>
    <name evidence="2" type="ORF">DASC09_029120</name>
</gene>
<evidence type="ECO:0000256" key="1">
    <source>
        <dbReference type="SAM" id="MobiDB-lite"/>
    </source>
</evidence>
<evidence type="ECO:0000313" key="2">
    <source>
        <dbReference type="EMBL" id="GMM35587.1"/>
    </source>
</evidence>
<feature type="region of interest" description="Disordered" evidence="1">
    <location>
        <begin position="218"/>
        <end position="270"/>
    </location>
</feature>
<dbReference type="Proteomes" id="UP001360560">
    <property type="component" value="Unassembled WGS sequence"/>
</dbReference>
<dbReference type="Pfam" id="PF08624">
    <property type="entry name" value="CRC_subunit"/>
    <property type="match status" value="1"/>
</dbReference>
<organism evidence="2 3">
    <name type="scientific">Saccharomycopsis crataegensis</name>
    <dbReference type="NCBI Taxonomy" id="43959"/>
    <lineage>
        <taxon>Eukaryota</taxon>
        <taxon>Fungi</taxon>
        <taxon>Dikarya</taxon>
        <taxon>Ascomycota</taxon>
        <taxon>Saccharomycotina</taxon>
        <taxon>Saccharomycetes</taxon>
        <taxon>Saccharomycopsidaceae</taxon>
        <taxon>Saccharomycopsis</taxon>
    </lineage>
</organism>
<feature type="region of interest" description="Disordered" evidence="1">
    <location>
        <begin position="1"/>
        <end position="58"/>
    </location>
</feature>
<proteinExistence type="predicted"/>
<sequence length="678" mass="76609">MSDIPLQEQELPENTPSNPCGTSFRANTYGSSSGSSSASNGHHSVPVNLPPMPHPKEDFVDRTQFQPSEYNGNLELPDEYLQIMTDNAGEQKISKNGFFYDKDQQDRIVVSTFTLPGRGKRLFVVATDISKELQFRDSYLFLHKNKSLVKFVTNDQDKAFLIDHKILPAPFKSRTIGVITFRSLFLIYGARLLRNGIRIKDDYWEDLGKTQGFKESDPVYAHKSHRSSQSLGKEGLSRTKKHEKLKSGDPSNVMVPPPPSLSSGSLNPESLSQSASKFKLYKPPAHIPVTFSRQQQLESRLLPDPTDEVKQNYLLSSGVTNVPIFSKVPVNFENFRYQHHGSQQPPVVVTSPGGSIPPSITSSLVGNESLITSNGDNIYPVSCLHGQGITGKIHLNKNLVLPNYKIKGESLTAGAKFDDMVGRSIPVTDKPEIYGKKSNVGLRFFQTQNVIKEISGLQQPQSCDDDGDNNNNGNNDIETLKRYGEELQLQGTIPAIKRIRTLEYQQNAVSLNHNIENARNSRRQSWKYYWLERSGGFNLYKKNLKKRVMAQELRGPRTEMETSKDKYCSYRVIPKFIGQGKEPVEKQEGVVDLDMNENSDEEVVDERVYPLPPNFHLSMDDKTRLTQQRIQLVNEYREKKLSNDPEQNIDLHSLRFHTMLKSQVVKVRKPNPNGISVD</sequence>
<feature type="compositionally biased region" description="Low complexity" evidence="1">
    <location>
        <begin position="261"/>
        <end position="270"/>
    </location>
</feature>
<name>A0AAV5QM10_9ASCO</name>
<dbReference type="GeneID" id="90073566"/>
<evidence type="ECO:0000313" key="3">
    <source>
        <dbReference type="Proteomes" id="UP001360560"/>
    </source>
</evidence>
<dbReference type="EMBL" id="BTFZ01000010">
    <property type="protein sequence ID" value="GMM35587.1"/>
    <property type="molecule type" value="Genomic_DNA"/>
</dbReference>